<evidence type="ECO:0000256" key="6">
    <source>
        <dbReference type="ARBA" id="ARBA00023034"/>
    </source>
</evidence>
<evidence type="ECO:0000256" key="3">
    <source>
        <dbReference type="ARBA" id="ARBA00022679"/>
    </source>
</evidence>
<evidence type="ECO:0000256" key="4">
    <source>
        <dbReference type="ARBA" id="ARBA00022692"/>
    </source>
</evidence>
<dbReference type="AlphaFoldDB" id="A0ABD0KGE6"/>
<name>A0ABD0KGE6_9CAEN</name>
<evidence type="ECO:0000256" key="1">
    <source>
        <dbReference type="ARBA" id="ARBA00004323"/>
    </source>
</evidence>
<sequence>PLRDLIASRRADSFQKTTSSQSARKQQLLDACRKKKYLQDTRDGPYVNMHWFHVDRNYKLAYCAIPKVGHSFWRRVFNILAKRNAHRSLFNISGEKIHQNANNFERFPDKLSKKSFPRQYHFMVSATKFLFVRDPYERLFSGYIDRFFSLTATLTVLENTLSKVSTTTTRPTDACKKHFNLTFLEFINYVTRSGPFKVNEHFTPAYVTCLPCLINYDFIGKMESFHDDTSFVLRLAGIDPKDVYGSDSSFESQSDLSIIRDVTQRIFSVMKQFYSCFTRFEMLRRTWVALQVRGFLSASLPFPLSEGRAETIKQGEFLGLVNDAYKRSVPRDVVRQQRHLAAVETFRNLPQSLLQAVQAYVQKDCDLFGYECSVEARFNQSSGQKPLFNIF</sequence>
<protein>
    <recommendedName>
        <fullName evidence="9">Carbohydrate sulfotransferase</fullName>
        <ecNumber evidence="9">2.8.2.-</ecNumber>
    </recommendedName>
</protein>
<dbReference type="EC" id="2.8.2.-" evidence="9"/>
<keyword evidence="8 9" id="KW-0325">Glycoprotein</keyword>
<comment type="subcellular location">
    <subcellularLocation>
        <location evidence="1 9">Golgi apparatus membrane</location>
        <topology evidence="1 9">Single-pass type II membrane protein</topology>
    </subcellularLocation>
</comment>
<dbReference type="EMBL" id="JACVVK020000181">
    <property type="protein sequence ID" value="KAK7486323.1"/>
    <property type="molecule type" value="Genomic_DNA"/>
</dbReference>
<dbReference type="InterPro" id="IPR005331">
    <property type="entry name" value="Sulfotransferase"/>
</dbReference>
<reference evidence="10 11" key="1">
    <citation type="journal article" date="2023" name="Sci. Data">
        <title>Genome assembly of the Korean intertidal mud-creeper Batillaria attramentaria.</title>
        <authorList>
            <person name="Patra A.K."/>
            <person name="Ho P.T."/>
            <person name="Jun S."/>
            <person name="Lee S.J."/>
            <person name="Kim Y."/>
            <person name="Won Y.J."/>
        </authorList>
    </citation>
    <scope>NUCLEOTIDE SEQUENCE [LARGE SCALE GENOMIC DNA]</scope>
    <source>
        <strain evidence="10">Wonlab-2016</strain>
    </source>
</reference>
<evidence type="ECO:0000313" key="10">
    <source>
        <dbReference type="EMBL" id="KAK7486323.1"/>
    </source>
</evidence>
<dbReference type="GO" id="GO:0000139">
    <property type="term" value="C:Golgi membrane"/>
    <property type="evidence" value="ECO:0007669"/>
    <property type="project" value="UniProtKB-SubCell"/>
</dbReference>
<dbReference type="PANTHER" id="PTHR12137:SF54">
    <property type="entry name" value="CARBOHYDRATE SULFOTRANSFERASE"/>
    <property type="match status" value="1"/>
</dbReference>
<keyword evidence="3 9" id="KW-0808">Transferase</keyword>
<keyword evidence="9" id="KW-0735">Signal-anchor</keyword>
<evidence type="ECO:0000256" key="2">
    <source>
        <dbReference type="ARBA" id="ARBA00006339"/>
    </source>
</evidence>
<keyword evidence="4" id="KW-0812">Transmembrane</keyword>
<dbReference type="InterPro" id="IPR018011">
    <property type="entry name" value="Carb_sulfotrans_8-10"/>
</dbReference>
<keyword evidence="6 9" id="KW-0333">Golgi apparatus</keyword>
<organism evidence="10 11">
    <name type="scientific">Batillaria attramentaria</name>
    <dbReference type="NCBI Taxonomy" id="370345"/>
    <lineage>
        <taxon>Eukaryota</taxon>
        <taxon>Metazoa</taxon>
        <taxon>Spiralia</taxon>
        <taxon>Lophotrochozoa</taxon>
        <taxon>Mollusca</taxon>
        <taxon>Gastropoda</taxon>
        <taxon>Caenogastropoda</taxon>
        <taxon>Sorbeoconcha</taxon>
        <taxon>Cerithioidea</taxon>
        <taxon>Batillariidae</taxon>
        <taxon>Batillaria</taxon>
    </lineage>
</organism>
<dbReference type="PANTHER" id="PTHR12137">
    <property type="entry name" value="CARBOHYDRATE SULFOTRANSFERASE"/>
    <property type="match status" value="1"/>
</dbReference>
<gene>
    <name evidence="10" type="ORF">BaRGS_00022493</name>
</gene>
<comment type="caution">
    <text evidence="10">The sequence shown here is derived from an EMBL/GenBank/DDBJ whole genome shotgun (WGS) entry which is preliminary data.</text>
</comment>
<dbReference type="GO" id="GO:0008146">
    <property type="term" value="F:sulfotransferase activity"/>
    <property type="evidence" value="ECO:0007669"/>
    <property type="project" value="UniProtKB-ARBA"/>
</dbReference>
<proteinExistence type="inferred from homology"/>
<keyword evidence="5" id="KW-1133">Transmembrane helix</keyword>
<evidence type="ECO:0000313" key="11">
    <source>
        <dbReference type="Proteomes" id="UP001519460"/>
    </source>
</evidence>
<evidence type="ECO:0000256" key="9">
    <source>
        <dbReference type="RuleBase" id="RU364020"/>
    </source>
</evidence>
<evidence type="ECO:0000256" key="8">
    <source>
        <dbReference type="ARBA" id="ARBA00023180"/>
    </source>
</evidence>
<accession>A0ABD0KGE6</accession>
<feature type="non-terminal residue" evidence="10">
    <location>
        <position position="1"/>
    </location>
</feature>
<evidence type="ECO:0000256" key="7">
    <source>
        <dbReference type="ARBA" id="ARBA00023136"/>
    </source>
</evidence>
<keyword evidence="7" id="KW-0472">Membrane</keyword>
<keyword evidence="9" id="KW-0119">Carbohydrate metabolism</keyword>
<dbReference type="Pfam" id="PF03567">
    <property type="entry name" value="Sulfotransfer_2"/>
    <property type="match status" value="1"/>
</dbReference>
<evidence type="ECO:0000256" key="5">
    <source>
        <dbReference type="ARBA" id="ARBA00022989"/>
    </source>
</evidence>
<keyword evidence="11" id="KW-1185">Reference proteome</keyword>
<dbReference type="Proteomes" id="UP001519460">
    <property type="component" value="Unassembled WGS sequence"/>
</dbReference>
<comment type="similarity">
    <text evidence="2 9">Belongs to the sulfotransferase 2 family.</text>
</comment>